<keyword evidence="3" id="KW-1185">Reference proteome</keyword>
<protein>
    <submittedName>
        <fullName evidence="2">Transposase family protein</fullName>
    </submittedName>
</protein>
<comment type="caution">
    <text evidence="2">The sequence shown here is derived from an EMBL/GenBank/DDBJ whole genome shotgun (WGS) entry which is preliminary data.</text>
</comment>
<feature type="domain" description="Transposase Helix-turn-helix" evidence="1">
    <location>
        <begin position="55"/>
        <end position="101"/>
    </location>
</feature>
<dbReference type="Proteomes" id="UP001257627">
    <property type="component" value="Unassembled WGS sequence"/>
</dbReference>
<dbReference type="InterPro" id="IPR027805">
    <property type="entry name" value="Transposase_HTH_dom"/>
</dbReference>
<sequence>MSHPAFCGISGPHLGELAAELGARCEARCESARHERRGGVRLREAGDGPKYGLVFVDRLLATLVHLRTGLTYEALGVIYEAGSSTISRAICEMRPLLAARGFAVPDRPGVRLRTLEDVFAYAEAEHITLRIVGRLSLTRPRARHIPGVVAGATAD</sequence>
<dbReference type="EMBL" id="JARAKF010000002">
    <property type="protein sequence ID" value="MDU9000967.1"/>
    <property type="molecule type" value="Genomic_DNA"/>
</dbReference>
<organism evidence="2 3">
    <name type="scientific">Streptomyces mirabilis</name>
    <dbReference type="NCBI Taxonomy" id="68239"/>
    <lineage>
        <taxon>Bacteria</taxon>
        <taxon>Bacillati</taxon>
        <taxon>Actinomycetota</taxon>
        <taxon>Actinomycetes</taxon>
        <taxon>Kitasatosporales</taxon>
        <taxon>Streptomycetaceae</taxon>
        <taxon>Streptomyces</taxon>
    </lineage>
</organism>
<gene>
    <name evidence="2" type="ORF">PU648_53590</name>
</gene>
<name>A0ABU3V458_9ACTN</name>
<evidence type="ECO:0000313" key="2">
    <source>
        <dbReference type="EMBL" id="MDU9000967.1"/>
    </source>
</evidence>
<dbReference type="RefSeq" id="WP_164405891.1">
    <property type="nucleotide sequence ID" value="NZ_JAPEMK010000003.1"/>
</dbReference>
<dbReference type="Pfam" id="PF13613">
    <property type="entry name" value="HTH_Tnp_4"/>
    <property type="match status" value="1"/>
</dbReference>
<evidence type="ECO:0000313" key="3">
    <source>
        <dbReference type="Proteomes" id="UP001257627"/>
    </source>
</evidence>
<proteinExistence type="predicted"/>
<accession>A0ABU3V458</accession>
<evidence type="ECO:0000259" key="1">
    <source>
        <dbReference type="Pfam" id="PF13613"/>
    </source>
</evidence>
<reference evidence="2 3" key="1">
    <citation type="submission" date="2023-02" db="EMBL/GenBank/DDBJ databases">
        <authorList>
            <person name="Maleckis M."/>
        </authorList>
    </citation>
    <scope>NUCLEOTIDE SEQUENCE [LARGE SCALE GENOMIC DNA]</scope>
    <source>
        <strain evidence="2 3">P8-A2</strain>
    </source>
</reference>